<sequence>MTNAYAVHHADFLHQFVAKEQKKRQKPTSLTAKEHAKNRSQLRSVKLVKPNYAFETKVNISGICKKWTHYCTEMELGDSKTTLKNVTRNITMYFVHFVCERYSIESSGTSAEYIRQFQMLYTTVTGQYMDRNDSKQVYNYHNNVLVPHFGLRAPNIDGKPVLNVEVVGVSPSQQGVPSS</sequence>
<organism evidence="1 2">
    <name type="scientific">Metarhizium rileyi (strain RCEF 4871)</name>
    <name type="common">Nomuraea rileyi</name>
    <dbReference type="NCBI Taxonomy" id="1649241"/>
    <lineage>
        <taxon>Eukaryota</taxon>
        <taxon>Fungi</taxon>
        <taxon>Dikarya</taxon>
        <taxon>Ascomycota</taxon>
        <taxon>Pezizomycotina</taxon>
        <taxon>Sordariomycetes</taxon>
        <taxon>Hypocreomycetidae</taxon>
        <taxon>Hypocreales</taxon>
        <taxon>Clavicipitaceae</taxon>
        <taxon>Metarhizium</taxon>
    </lineage>
</organism>
<keyword evidence="2" id="KW-1185">Reference proteome</keyword>
<dbReference type="PANTHER" id="PTHR37535:SF4">
    <property type="entry name" value="FLUG DOMAIN-CONTAINING PROTEIN"/>
    <property type="match status" value="1"/>
</dbReference>
<proteinExistence type="predicted"/>
<dbReference type="EMBL" id="AZHC01000008">
    <property type="protein sequence ID" value="OAA45589.1"/>
    <property type="molecule type" value="Genomic_DNA"/>
</dbReference>
<evidence type="ECO:0000313" key="2">
    <source>
        <dbReference type="Proteomes" id="UP000243498"/>
    </source>
</evidence>
<dbReference type="PANTHER" id="PTHR37535">
    <property type="entry name" value="FLUG DOMAIN PROTEIN"/>
    <property type="match status" value="1"/>
</dbReference>
<dbReference type="OrthoDB" id="4951796at2759"/>
<dbReference type="STRING" id="1081105.A0A167FQ29"/>
<dbReference type="Proteomes" id="UP000243498">
    <property type="component" value="Unassembled WGS sequence"/>
</dbReference>
<name>A0A167FQ29_METRR</name>
<comment type="caution">
    <text evidence="1">The sequence shown here is derived from an EMBL/GenBank/DDBJ whole genome shotgun (WGS) entry which is preliminary data.</text>
</comment>
<evidence type="ECO:0000313" key="1">
    <source>
        <dbReference type="EMBL" id="OAA45589.1"/>
    </source>
</evidence>
<protein>
    <submittedName>
        <fullName evidence="1">FluG domain-containing protein</fullName>
    </submittedName>
</protein>
<gene>
    <name evidence="1" type="ORF">NOR_03378</name>
</gene>
<dbReference type="AlphaFoldDB" id="A0A167FQ29"/>
<accession>A0A167FQ29</accession>
<reference evidence="1 2" key="1">
    <citation type="journal article" date="2016" name="Genome Biol. Evol.">
        <title>Divergent and convergent evolution of fungal pathogenicity.</title>
        <authorList>
            <person name="Shang Y."/>
            <person name="Xiao G."/>
            <person name="Zheng P."/>
            <person name="Cen K."/>
            <person name="Zhan S."/>
            <person name="Wang C."/>
        </authorList>
    </citation>
    <scope>NUCLEOTIDE SEQUENCE [LARGE SCALE GENOMIC DNA]</scope>
    <source>
        <strain evidence="1 2">RCEF 4871</strain>
    </source>
</reference>